<dbReference type="PANTHER" id="PTHR47544">
    <property type="entry name" value="RHO GUANINE NUCLEOTIDE EXCHANGE FACTOR 4"/>
    <property type="match status" value="1"/>
</dbReference>
<feature type="domain" description="PH" evidence="5">
    <location>
        <begin position="1"/>
        <end position="79"/>
    </location>
</feature>
<dbReference type="Pfam" id="PF22697">
    <property type="entry name" value="SOS1_NGEF_PH"/>
    <property type="match status" value="1"/>
</dbReference>
<evidence type="ECO:0000313" key="7">
    <source>
        <dbReference type="Proteomes" id="UP001266305"/>
    </source>
</evidence>
<protein>
    <submittedName>
        <fullName evidence="6">Rho guanine nucleotide exchange factor 4</fullName>
    </submittedName>
</protein>
<dbReference type="Gene3D" id="2.30.29.30">
    <property type="entry name" value="Pleckstrin-homology domain (PH domain)/Phosphotyrosine-binding domain (PTB)"/>
    <property type="match status" value="1"/>
</dbReference>
<proteinExistence type="predicted"/>
<dbReference type="Proteomes" id="UP001266305">
    <property type="component" value="Unassembled WGS sequence"/>
</dbReference>
<dbReference type="InterPro" id="IPR055251">
    <property type="entry name" value="SOS1_NGEF_PH"/>
</dbReference>
<evidence type="ECO:0000256" key="1">
    <source>
        <dbReference type="ARBA" id="ARBA00004496"/>
    </source>
</evidence>
<accession>A0ABQ9VIT1</accession>
<dbReference type="EMBL" id="JASSZA010000006">
    <property type="protein sequence ID" value="KAK2109273.1"/>
    <property type="molecule type" value="Genomic_DNA"/>
</dbReference>
<dbReference type="InterPro" id="IPR011993">
    <property type="entry name" value="PH-like_dom_sf"/>
</dbReference>
<dbReference type="SUPFAM" id="SSF50729">
    <property type="entry name" value="PH domain-like"/>
    <property type="match status" value="1"/>
</dbReference>
<evidence type="ECO:0000259" key="5">
    <source>
        <dbReference type="PROSITE" id="PS50003"/>
    </source>
</evidence>
<keyword evidence="7" id="KW-1185">Reference proteome</keyword>
<evidence type="ECO:0000313" key="6">
    <source>
        <dbReference type="EMBL" id="KAK2109273.1"/>
    </source>
</evidence>
<comment type="subcellular location">
    <subcellularLocation>
        <location evidence="1">Cytoplasm</location>
    </subcellularLocation>
</comment>
<dbReference type="PANTHER" id="PTHR47544:SF2">
    <property type="entry name" value="RHO GUANINE NUCLEOTIDE EXCHANGE FACTOR 4"/>
    <property type="match status" value="1"/>
</dbReference>
<evidence type="ECO:0000256" key="4">
    <source>
        <dbReference type="SAM" id="MobiDB-lite"/>
    </source>
</evidence>
<organism evidence="6 7">
    <name type="scientific">Saguinus oedipus</name>
    <name type="common">Cotton-top tamarin</name>
    <name type="synonym">Oedipomidas oedipus</name>
    <dbReference type="NCBI Taxonomy" id="9490"/>
    <lineage>
        <taxon>Eukaryota</taxon>
        <taxon>Metazoa</taxon>
        <taxon>Chordata</taxon>
        <taxon>Craniata</taxon>
        <taxon>Vertebrata</taxon>
        <taxon>Euteleostomi</taxon>
        <taxon>Mammalia</taxon>
        <taxon>Eutheria</taxon>
        <taxon>Euarchontoglires</taxon>
        <taxon>Primates</taxon>
        <taxon>Haplorrhini</taxon>
        <taxon>Platyrrhini</taxon>
        <taxon>Cebidae</taxon>
        <taxon>Callitrichinae</taxon>
        <taxon>Saguinus</taxon>
    </lineage>
</organism>
<comment type="caution">
    <text evidence="6">The sequence shown here is derived from an EMBL/GenBank/DDBJ whole genome shotgun (WGS) entry which is preliminary data.</text>
</comment>
<name>A0ABQ9VIT1_SAGOE</name>
<keyword evidence="3" id="KW-0344">Guanine-nucleotide releasing factor</keyword>
<sequence>MDSIWQDLLRRDVLYYKGRLDMDGLEVVDLEDGKDRDLHVSIKNAFRLHCGTTGDSHLLCTRKPEQKQRWLKAFAREREQVRDPAGPCPGPQGPHGAPV</sequence>
<gene>
    <name evidence="6" type="primary">ARHGEF4_3</name>
    <name evidence="6" type="ORF">P7K49_014438</name>
</gene>
<dbReference type="InterPro" id="IPR001849">
    <property type="entry name" value="PH_domain"/>
</dbReference>
<reference evidence="6 7" key="1">
    <citation type="submission" date="2023-05" db="EMBL/GenBank/DDBJ databases">
        <title>B98-5 Cell Line De Novo Hybrid Assembly: An Optical Mapping Approach.</title>
        <authorList>
            <person name="Kananen K."/>
            <person name="Auerbach J.A."/>
            <person name="Kautto E."/>
            <person name="Blachly J.S."/>
        </authorList>
    </citation>
    <scope>NUCLEOTIDE SEQUENCE [LARGE SCALE GENOMIC DNA]</scope>
    <source>
        <strain evidence="6">B95-8</strain>
        <tissue evidence="6">Cell line</tissue>
    </source>
</reference>
<evidence type="ECO:0000256" key="3">
    <source>
        <dbReference type="ARBA" id="ARBA00022658"/>
    </source>
</evidence>
<feature type="region of interest" description="Disordered" evidence="4">
    <location>
        <begin position="79"/>
        <end position="99"/>
    </location>
</feature>
<keyword evidence="2" id="KW-0963">Cytoplasm</keyword>
<evidence type="ECO:0000256" key="2">
    <source>
        <dbReference type="ARBA" id="ARBA00022490"/>
    </source>
</evidence>
<dbReference type="PROSITE" id="PS50003">
    <property type="entry name" value="PH_DOMAIN"/>
    <property type="match status" value="1"/>
</dbReference>